<dbReference type="RefSeq" id="WP_192555375.1">
    <property type="nucleotide sequence ID" value="NZ_JACZZA010000004.1"/>
</dbReference>
<evidence type="ECO:0000313" key="9">
    <source>
        <dbReference type="EMBL" id="MBE1160515.1"/>
    </source>
</evidence>
<evidence type="ECO:0000256" key="6">
    <source>
        <dbReference type="SAM" id="Phobius"/>
    </source>
</evidence>
<reference evidence="9 10" key="1">
    <citation type="submission" date="2020-09" db="EMBL/GenBank/DDBJ databases">
        <title>Dyella sp. 7MK23 isolated from forest soil.</title>
        <authorList>
            <person name="Fu J."/>
        </authorList>
    </citation>
    <scope>NUCLEOTIDE SEQUENCE [LARGE SCALE GENOMIC DNA]</scope>
    <source>
        <strain evidence="9 10">7MK23</strain>
    </source>
</reference>
<keyword evidence="2" id="KW-1003">Cell membrane</keyword>
<dbReference type="EMBL" id="JACZZA010000004">
    <property type="protein sequence ID" value="MBE1160515.1"/>
    <property type="molecule type" value="Genomic_DNA"/>
</dbReference>
<protein>
    <submittedName>
        <fullName evidence="9">RDD family protein</fullName>
    </submittedName>
</protein>
<dbReference type="PANTHER" id="PTHR36115">
    <property type="entry name" value="PROLINE-RICH ANTIGEN HOMOLOG-RELATED"/>
    <property type="match status" value="1"/>
</dbReference>
<evidence type="ECO:0000256" key="1">
    <source>
        <dbReference type="ARBA" id="ARBA00004651"/>
    </source>
</evidence>
<sequence>MREEWYVELDGAAHGPHQRQSVLALRGAGRLNTDTLVWREGLPDWIRYAEAGLEQPPLPPVLPNPPVVPERGYTALDTLDDAAAHAPKLDVEDDGWQWTGPSPWRRYLARSLDMFLLGGITWLAVLLTAAVANKAMFETVFTHRGLMGFPVFASMAVMASLIPAQALLVGLSGTTIGKWIFGIRITRRDGSAIGMRAALVRELSVYGLGTACGIPFLAFIPLIIAYHVLMRTGTTQWDRGQDWVVTQRAPGERQNAMFVLGLLLLITLVNLLRHVGAALQ</sequence>
<evidence type="ECO:0000256" key="5">
    <source>
        <dbReference type="ARBA" id="ARBA00023136"/>
    </source>
</evidence>
<dbReference type="Proteomes" id="UP000651010">
    <property type="component" value="Unassembled WGS sequence"/>
</dbReference>
<evidence type="ECO:0000259" key="7">
    <source>
        <dbReference type="Pfam" id="PF06271"/>
    </source>
</evidence>
<dbReference type="InterPro" id="IPR010432">
    <property type="entry name" value="RDD"/>
</dbReference>
<evidence type="ECO:0000259" key="8">
    <source>
        <dbReference type="Pfam" id="PF14237"/>
    </source>
</evidence>
<dbReference type="Pfam" id="PF06271">
    <property type="entry name" value="RDD"/>
    <property type="match status" value="1"/>
</dbReference>
<evidence type="ECO:0000256" key="3">
    <source>
        <dbReference type="ARBA" id="ARBA00022692"/>
    </source>
</evidence>
<evidence type="ECO:0000256" key="4">
    <source>
        <dbReference type="ARBA" id="ARBA00022989"/>
    </source>
</evidence>
<evidence type="ECO:0000256" key="2">
    <source>
        <dbReference type="ARBA" id="ARBA00022475"/>
    </source>
</evidence>
<feature type="domain" description="RDD" evidence="7">
    <location>
        <begin position="101"/>
        <end position="233"/>
    </location>
</feature>
<keyword evidence="4 6" id="KW-1133">Transmembrane helix</keyword>
<accession>A0ABR9G901</accession>
<feature type="transmembrane region" description="Helical" evidence="6">
    <location>
        <begin position="114"/>
        <end position="132"/>
    </location>
</feature>
<comment type="caution">
    <text evidence="9">The sequence shown here is derived from an EMBL/GenBank/DDBJ whole genome shotgun (WGS) entry which is preliminary data.</text>
</comment>
<proteinExistence type="predicted"/>
<evidence type="ECO:0000313" key="10">
    <source>
        <dbReference type="Proteomes" id="UP000651010"/>
    </source>
</evidence>
<dbReference type="InterPro" id="IPR051791">
    <property type="entry name" value="Pra-immunoreactive"/>
</dbReference>
<keyword evidence="3 6" id="KW-0812">Transmembrane</keyword>
<feature type="domain" description="GYF" evidence="8">
    <location>
        <begin position="5"/>
        <end position="47"/>
    </location>
</feature>
<dbReference type="Pfam" id="PF14237">
    <property type="entry name" value="GYF_2"/>
    <property type="match status" value="1"/>
</dbReference>
<name>A0ABR9G901_9GAMM</name>
<keyword evidence="5 6" id="KW-0472">Membrane</keyword>
<comment type="subcellular location">
    <subcellularLocation>
        <location evidence="1">Cell membrane</location>
        <topology evidence="1">Multi-pass membrane protein</topology>
    </subcellularLocation>
</comment>
<dbReference type="InterPro" id="IPR025640">
    <property type="entry name" value="GYF_2"/>
</dbReference>
<dbReference type="PANTHER" id="PTHR36115:SF6">
    <property type="entry name" value="PROLINE-RICH ANTIGEN HOMOLOG"/>
    <property type="match status" value="1"/>
</dbReference>
<gene>
    <name evidence="9" type="ORF">IGX34_08940</name>
</gene>
<feature type="transmembrane region" description="Helical" evidence="6">
    <location>
        <begin position="152"/>
        <end position="182"/>
    </location>
</feature>
<feature type="transmembrane region" description="Helical" evidence="6">
    <location>
        <begin position="203"/>
        <end position="229"/>
    </location>
</feature>
<feature type="transmembrane region" description="Helical" evidence="6">
    <location>
        <begin position="255"/>
        <end position="272"/>
    </location>
</feature>
<organism evidence="9 10">
    <name type="scientific">Dyella acidiphila</name>
    <dbReference type="NCBI Taxonomy" id="2775866"/>
    <lineage>
        <taxon>Bacteria</taxon>
        <taxon>Pseudomonadati</taxon>
        <taxon>Pseudomonadota</taxon>
        <taxon>Gammaproteobacteria</taxon>
        <taxon>Lysobacterales</taxon>
        <taxon>Rhodanobacteraceae</taxon>
        <taxon>Dyella</taxon>
    </lineage>
</organism>
<keyword evidence="10" id="KW-1185">Reference proteome</keyword>